<dbReference type="CDD" id="cd01335">
    <property type="entry name" value="Radical_SAM"/>
    <property type="match status" value="1"/>
</dbReference>
<keyword evidence="1" id="KW-0949">S-adenosyl-L-methionine</keyword>
<organism evidence="6">
    <name type="scientific">hydrocarbon metagenome</name>
    <dbReference type="NCBI Taxonomy" id="938273"/>
    <lineage>
        <taxon>unclassified sequences</taxon>
        <taxon>metagenomes</taxon>
        <taxon>ecological metagenomes</taxon>
    </lineage>
</organism>
<dbReference type="GO" id="GO:0051539">
    <property type="term" value="F:4 iron, 4 sulfur cluster binding"/>
    <property type="evidence" value="ECO:0007669"/>
    <property type="project" value="TreeGrafter"/>
</dbReference>
<dbReference type="NCBIfam" id="NF006385">
    <property type="entry name" value="PRK08629.1"/>
    <property type="match status" value="1"/>
</dbReference>
<keyword evidence="2" id="KW-0479">Metal-binding</keyword>
<gene>
    <name evidence="6" type="ORF">ASZ90_007140</name>
</gene>
<dbReference type="SMART" id="SM00729">
    <property type="entry name" value="Elp3"/>
    <property type="match status" value="1"/>
</dbReference>
<proteinExistence type="predicted"/>
<dbReference type="Pfam" id="PF04055">
    <property type="entry name" value="Radical_SAM"/>
    <property type="match status" value="1"/>
</dbReference>
<comment type="caution">
    <text evidence="6">The sequence shown here is derived from an EMBL/GenBank/DDBJ whole genome shotgun (WGS) entry which is preliminary data.</text>
</comment>
<reference evidence="6" key="1">
    <citation type="journal article" date="2015" name="Proc. Natl. Acad. Sci. U.S.A.">
        <title>Networks of energetic and metabolic interactions define dynamics in microbial communities.</title>
        <authorList>
            <person name="Embree M."/>
            <person name="Liu J.K."/>
            <person name="Al-Bassam M.M."/>
            <person name="Zengler K."/>
        </authorList>
    </citation>
    <scope>NUCLEOTIDE SEQUENCE</scope>
</reference>
<dbReference type="SUPFAM" id="SSF102114">
    <property type="entry name" value="Radical SAM enzymes"/>
    <property type="match status" value="1"/>
</dbReference>
<evidence type="ECO:0000259" key="5">
    <source>
        <dbReference type="PROSITE" id="PS51918"/>
    </source>
</evidence>
<feature type="domain" description="Radical SAM core" evidence="5">
    <location>
        <begin position="31"/>
        <end position="261"/>
    </location>
</feature>
<keyword evidence="4" id="KW-0411">Iron-sulfur</keyword>
<dbReference type="SFLD" id="SFLDG01082">
    <property type="entry name" value="B12-binding_domain_containing"/>
    <property type="match status" value="1"/>
</dbReference>
<dbReference type="GO" id="GO:0003824">
    <property type="term" value="F:catalytic activity"/>
    <property type="evidence" value="ECO:0007669"/>
    <property type="project" value="InterPro"/>
</dbReference>
<dbReference type="PROSITE" id="PS51918">
    <property type="entry name" value="RADICAL_SAM"/>
    <property type="match status" value="1"/>
</dbReference>
<dbReference type="InterPro" id="IPR013785">
    <property type="entry name" value="Aldolase_TIM"/>
</dbReference>
<dbReference type="PANTHER" id="PTHR13932:SF5">
    <property type="entry name" value="RADICAL S-ADENOSYL METHIONINE DOMAIN-CONTAINING PROTEIN 1, MITOCHONDRIAL"/>
    <property type="match status" value="1"/>
</dbReference>
<dbReference type="GO" id="GO:0046872">
    <property type="term" value="F:metal ion binding"/>
    <property type="evidence" value="ECO:0007669"/>
    <property type="project" value="UniProtKB-KW"/>
</dbReference>
<dbReference type="Gene3D" id="3.20.20.70">
    <property type="entry name" value="Aldolase class I"/>
    <property type="match status" value="1"/>
</dbReference>
<evidence type="ECO:0000256" key="1">
    <source>
        <dbReference type="ARBA" id="ARBA00022691"/>
    </source>
</evidence>
<dbReference type="InterPro" id="IPR034505">
    <property type="entry name" value="Coproporphyrinogen-III_oxidase"/>
</dbReference>
<sequence>MINQIVTKIAKREFARSLKFEEGSLPELPSCNDEKQRLLYLHVPFCEELCPYCSFHRVTFQEPLTRRYFQALRREIKIYHEKGYKFEGIYVGGGTPTVLIDELAETLNLARELFPVKDISVETNPNHLISEKIKILQKCGVKRLSVGVQTFNDEMLKKIGRYEKYGSGEVIAERLKNTQGCFHTLNADMIFNFPGQTAEMLEADIDTLLKLNIDQTTFYPLMISSTTQNIMKETMGEVDFRGEEKLYKLIVRRLERNYDFSSAWCFSRKESLIDEYVVEFEEYAGLGSGAIGYMHGTCYSNTFDIEKYITDLEKEKLPLQAARKFDLHDQMRYDFLMKLFSTKLDISALQKKYDGKFLKTMWKEIAAFEIVRAFRYFPPYLHLTPYGRYLWVIMMREFFIAVNNFRDYCRKQVNIG</sequence>
<dbReference type="SFLD" id="SFLDG01065">
    <property type="entry name" value="anaerobic_coproporphyrinogen-I"/>
    <property type="match status" value="1"/>
</dbReference>
<dbReference type="GO" id="GO:0006779">
    <property type="term" value="P:porphyrin-containing compound biosynthetic process"/>
    <property type="evidence" value="ECO:0007669"/>
    <property type="project" value="TreeGrafter"/>
</dbReference>
<evidence type="ECO:0000256" key="3">
    <source>
        <dbReference type="ARBA" id="ARBA00023004"/>
    </source>
</evidence>
<protein>
    <submittedName>
        <fullName evidence="6">Putative oxygen-independent coproporphyrinogen iii oxidase</fullName>
    </submittedName>
</protein>
<keyword evidence="3" id="KW-0408">Iron</keyword>
<dbReference type="InterPro" id="IPR007197">
    <property type="entry name" value="rSAM"/>
</dbReference>
<dbReference type="PANTHER" id="PTHR13932">
    <property type="entry name" value="COPROPORPHYRINIGEN III OXIDASE"/>
    <property type="match status" value="1"/>
</dbReference>
<dbReference type="InterPro" id="IPR058240">
    <property type="entry name" value="rSAM_sf"/>
</dbReference>
<evidence type="ECO:0000313" key="6">
    <source>
        <dbReference type="EMBL" id="KUG23063.1"/>
    </source>
</evidence>
<evidence type="ECO:0000256" key="2">
    <source>
        <dbReference type="ARBA" id="ARBA00022723"/>
    </source>
</evidence>
<dbReference type="AlphaFoldDB" id="A0A0W8FQ77"/>
<name>A0A0W8FQ77_9ZZZZ</name>
<dbReference type="EMBL" id="LNQE01000922">
    <property type="protein sequence ID" value="KUG23063.1"/>
    <property type="molecule type" value="Genomic_DNA"/>
</dbReference>
<accession>A0A0W8FQ77</accession>
<evidence type="ECO:0000256" key="4">
    <source>
        <dbReference type="ARBA" id="ARBA00023014"/>
    </source>
</evidence>
<dbReference type="GO" id="GO:0005737">
    <property type="term" value="C:cytoplasm"/>
    <property type="evidence" value="ECO:0007669"/>
    <property type="project" value="TreeGrafter"/>
</dbReference>
<dbReference type="InterPro" id="IPR006638">
    <property type="entry name" value="Elp3/MiaA/NifB-like_rSAM"/>
</dbReference>
<dbReference type="SFLD" id="SFLDS00029">
    <property type="entry name" value="Radical_SAM"/>
    <property type="match status" value="1"/>
</dbReference>